<comment type="caution">
    <text evidence="1">The sequence shown here is derived from an EMBL/GenBank/DDBJ whole genome shotgun (WGS) entry which is preliminary data.</text>
</comment>
<dbReference type="EMBL" id="JABFAE010000005">
    <property type="protein sequence ID" value="MBA0828922.1"/>
    <property type="molecule type" value="Genomic_DNA"/>
</dbReference>
<evidence type="ECO:0000313" key="2">
    <source>
        <dbReference type="Proteomes" id="UP000593575"/>
    </source>
</evidence>
<organism evidence="1 2">
    <name type="scientific">Gossypium armourianum</name>
    <dbReference type="NCBI Taxonomy" id="34283"/>
    <lineage>
        <taxon>Eukaryota</taxon>
        <taxon>Viridiplantae</taxon>
        <taxon>Streptophyta</taxon>
        <taxon>Embryophyta</taxon>
        <taxon>Tracheophyta</taxon>
        <taxon>Spermatophyta</taxon>
        <taxon>Magnoliopsida</taxon>
        <taxon>eudicotyledons</taxon>
        <taxon>Gunneridae</taxon>
        <taxon>Pentapetalae</taxon>
        <taxon>rosids</taxon>
        <taxon>malvids</taxon>
        <taxon>Malvales</taxon>
        <taxon>Malvaceae</taxon>
        <taxon>Malvoideae</taxon>
        <taxon>Gossypium</taxon>
    </lineage>
</organism>
<accession>A0A7J9J3D3</accession>
<gene>
    <name evidence="1" type="ORF">Goarm_013548</name>
</gene>
<protein>
    <submittedName>
        <fullName evidence="1">Uncharacterized protein</fullName>
    </submittedName>
</protein>
<proteinExistence type="predicted"/>
<name>A0A7J9J3D3_9ROSI</name>
<evidence type="ECO:0000313" key="1">
    <source>
        <dbReference type="EMBL" id="MBA0828922.1"/>
    </source>
</evidence>
<dbReference type="Proteomes" id="UP000593575">
    <property type="component" value="Unassembled WGS sequence"/>
</dbReference>
<sequence length="63" mass="7044">MKNQLLEQVIGVPIKATTYGVERRTSRQYLPDAAGQYHISSQGSTKSRSPFQSLVMVDMGISW</sequence>
<keyword evidence="2" id="KW-1185">Reference proteome</keyword>
<dbReference type="AlphaFoldDB" id="A0A7J9J3D3"/>
<reference evidence="1 2" key="1">
    <citation type="journal article" date="2019" name="Genome Biol. Evol.">
        <title>Insights into the evolution of the New World diploid cottons (Gossypium, subgenus Houzingenia) based on genome sequencing.</title>
        <authorList>
            <person name="Grover C.E."/>
            <person name="Arick M.A. 2nd"/>
            <person name="Thrash A."/>
            <person name="Conover J.L."/>
            <person name="Sanders W.S."/>
            <person name="Peterson D.G."/>
            <person name="Frelichowski J.E."/>
            <person name="Scheffler J.A."/>
            <person name="Scheffler B.E."/>
            <person name="Wendel J.F."/>
        </authorList>
    </citation>
    <scope>NUCLEOTIDE SEQUENCE [LARGE SCALE GENOMIC DNA]</scope>
    <source>
        <strain evidence="1">6</strain>
        <tissue evidence="1">Leaf</tissue>
    </source>
</reference>